<dbReference type="STRING" id="393762.SAMN05660472_01620"/>
<evidence type="ECO:0000259" key="1">
    <source>
        <dbReference type="Pfam" id="PF10105"/>
    </source>
</evidence>
<feature type="domain" description="DUF2344" evidence="1">
    <location>
        <begin position="3"/>
        <end position="201"/>
    </location>
</feature>
<dbReference type="Proteomes" id="UP000198718">
    <property type="component" value="Unassembled WGS sequence"/>
</dbReference>
<sequence length="245" mass="28397">MHRIRSRFYKKGDMVFISHLDLIRLFERAFRRANIAISYTQGYNPHPIMSFATALAIGVASEGEYIDIEITEPMDLEDFANKLNKVLPEGLRIIKSQYIPKNADSLMSIIKYSIYSVKVIFSNQTTEEVLKEELKGFLNLEEIIDIKEKKRKNNYKKSNKSQVQRINIRDYIHDIEVIEVKENIAIIKMILATGSTGNLKPETVINKLDEMTKLDINKDKVRIHRHDLLTKINPAHLTPLDDIEI</sequence>
<dbReference type="EMBL" id="FNFP01000002">
    <property type="protein sequence ID" value="SDK57804.1"/>
    <property type="molecule type" value="Genomic_DNA"/>
</dbReference>
<name>A0A1G9D282_9FIRM</name>
<evidence type="ECO:0000313" key="2">
    <source>
        <dbReference type="EMBL" id="SDK57804.1"/>
    </source>
</evidence>
<evidence type="ECO:0000313" key="3">
    <source>
        <dbReference type="Proteomes" id="UP000198718"/>
    </source>
</evidence>
<proteinExistence type="predicted"/>
<dbReference type="AlphaFoldDB" id="A0A1G9D282"/>
<organism evidence="2 3">
    <name type="scientific">Natronincola ferrireducens</name>
    <dbReference type="NCBI Taxonomy" id="393762"/>
    <lineage>
        <taxon>Bacteria</taxon>
        <taxon>Bacillati</taxon>
        <taxon>Bacillota</taxon>
        <taxon>Clostridia</taxon>
        <taxon>Peptostreptococcales</taxon>
        <taxon>Natronincolaceae</taxon>
        <taxon>Natronincola</taxon>
    </lineage>
</organism>
<dbReference type="NCBIfam" id="TIGR03936">
    <property type="entry name" value="sam_1_link_chp"/>
    <property type="match status" value="1"/>
</dbReference>
<dbReference type="Pfam" id="PF10105">
    <property type="entry name" value="DUF2344"/>
    <property type="match status" value="1"/>
</dbReference>
<dbReference type="InterPro" id="IPR018768">
    <property type="entry name" value="DUF2344"/>
</dbReference>
<dbReference type="RefSeq" id="WP_176762100.1">
    <property type="nucleotide sequence ID" value="NZ_FNFP01000002.1"/>
</dbReference>
<protein>
    <submittedName>
        <fullName evidence="2">Radical SAM-linked protein</fullName>
    </submittedName>
</protein>
<accession>A0A1G9D282</accession>
<gene>
    <name evidence="2" type="ORF">SAMN05660472_01620</name>
</gene>
<reference evidence="2 3" key="1">
    <citation type="submission" date="2016-10" db="EMBL/GenBank/DDBJ databases">
        <authorList>
            <person name="de Groot N.N."/>
        </authorList>
    </citation>
    <scope>NUCLEOTIDE SEQUENCE [LARGE SCALE GENOMIC DNA]</scope>
    <source>
        <strain evidence="2 3">DSM 18346</strain>
    </source>
</reference>
<keyword evidence="3" id="KW-1185">Reference proteome</keyword>